<dbReference type="PROSITE" id="PS51880">
    <property type="entry name" value="TGS"/>
    <property type="match status" value="1"/>
</dbReference>
<dbReference type="PANTHER" id="PTHR10285">
    <property type="entry name" value="URIDINE KINASE"/>
    <property type="match status" value="1"/>
</dbReference>
<accession>A0A316A5E2</accession>
<dbReference type="Gene3D" id="3.40.50.300">
    <property type="entry name" value="P-loop containing nucleotide triphosphate hydrolases"/>
    <property type="match status" value="1"/>
</dbReference>
<feature type="domain" description="TGS" evidence="1">
    <location>
        <begin position="1"/>
        <end position="65"/>
    </location>
</feature>
<dbReference type="Gene3D" id="3.10.20.30">
    <property type="match status" value="1"/>
</dbReference>
<dbReference type="EMBL" id="UHJJ01000001">
    <property type="protein sequence ID" value="SUQ12706.1"/>
    <property type="molecule type" value="Genomic_DNA"/>
</dbReference>
<dbReference type="InterPro" id="IPR004095">
    <property type="entry name" value="TGS"/>
</dbReference>
<dbReference type="OrthoDB" id="9764644at2"/>
<organism evidence="2 3">
    <name type="scientific">Faecalicatena contorta</name>
    <dbReference type="NCBI Taxonomy" id="39482"/>
    <lineage>
        <taxon>Bacteria</taxon>
        <taxon>Bacillati</taxon>
        <taxon>Bacillota</taxon>
        <taxon>Clostridia</taxon>
        <taxon>Lachnospirales</taxon>
        <taxon>Lachnospiraceae</taxon>
        <taxon>Faecalicatena</taxon>
    </lineage>
</organism>
<dbReference type="CDD" id="cd01667">
    <property type="entry name" value="TGS_ThrRS"/>
    <property type="match status" value="1"/>
</dbReference>
<reference evidence="3" key="1">
    <citation type="submission" date="2017-07" db="EMBL/GenBank/DDBJ databases">
        <authorList>
            <person name="Varghese N."/>
            <person name="Submissions S."/>
        </authorList>
    </citation>
    <scope>NUCLEOTIDE SEQUENCE [LARGE SCALE GENOMIC DNA]</scope>
    <source>
        <strain evidence="3">NLAE-zl-C134</strain>
    </source>
</reference>
<dbReference type="InterPro" id="IPR012675">
    <property type="entry name" value="Beta-grasp_dom_sf"/>
</dbReference>
<dbReference type="SUPFAM" id="SSF55186">
    <property type="entry name" value="ThrRS/AlaRS common domain"/>
    <property type="match status" value="1"/>
</dbReference>
<dbReference type="InterPro" id="IPR027417">
    <property type="entry name" value="P-loop_NTPase"/>
</dbReference>
<keyword evidence="3" id="KW-1185">Reference proteome</keyword>
<dbReference type="RefSeq" id="WP_109708704.1">
    <property type="nucleotide sequence ID" value="NZ_QGDS01000001.1"/>
</dbReference>
<dbReference type="SUPFAM" id="SSF52540">
    <property type="entry name" value="P-loop containing nucleoside triphosphate hydrolases"/>
    <property type="match status" value="1"/>
</dbReference>
<evidence type="ECO:0000259" key="1">
    <source>
        <dbReference type="PROSITE" id="PS51880"/>
    </source>
</evidence>
<dbReference type="Proteomes" id="UP000254051">
    <property type="component" value="Unassembled WGS sequence"/>
</dbReference>
<sequence length="556" mass="64108">MKTRTCTVQIGNETKEYAAGVTYQKIAEDFQEKYAHQIVLVFVNQFHLQELDKTLETDCEIQFITTGDAIGYETYKRSLCFMLVKAVHDVGGHDKVERVRIHFSLSKGYYCTVEGDVKLNQDFLELVDARMRKLSEERIPIQKRSIHTSEAVELFRKHRMYDKERLFEYRRVSKVNIYSMNEFEDYYYGYMVPDAGYLKYYSLHLYDGGFIIQMPTLKAPETVGPFEPRPKLFQVLKKSIQWGDLQGIDTVGALNDMVTRQNMSEVVLVQEAYQERQISEIAKQIAEKPDIKFVLVAGPSSSGKTTFSHRLSVQLRVNGMSPHPIAVDNYFVERELTPRDENGNYNFECLEAIDVHKFNEDMQDLLTGKEVHLPIFNFKTGKREYDANPKKLGEQDILVIEGIHCLNPGLTESLDSDSQFKIYISALTQLNIDEHNRIPSTDGRLIRRIVRDARTRGTSARNTIAMWPSVRRGEEQNIFPYQEEADVMFNSSLLYELAVLKQYVEPLLFGMGKDCPEYVEAKRLLKFFDYFVGIGSEPVPTNSLLREFIGGGCFNV</sequence>
<gene>
    <name evidence="2" type="ORF">SAMN05216529_101603</name>
</gene>
<keyword evidence="2" id="KW-0808">Transferase</keyword>
<dbReference type="InterPro" id="IPR006083">
    <property type="entry name" value="PRK/URK"/>
</dbReference>
<evidence type="ECO:0000313" key="2">
    <source>
        <dbReference type="EMBL" id="SUQ12706.1"/>
    </source>
</evidence>
<dbReference type="GO" id="GO:0005524">
    <property type="term" value="F:ATP binding"/>
    <property type="evidence" value="ECO:0007669"/>
    <property type="project" value="InterPro"/>
</dbReference>
<keyword evidence="2" id="KW-0418">Kinase</keyword>
<protein>
    <submittedName>
        <fullName evidence="2">Uridine kinase</fullName>
    </submittedName>
</protein>
<dbReference type="InterPro" id="IPR018163">
    <property type="entry name" value="Thr/Ala-tRNA-synth_IIc_edit"/>
</dbReference>
<dbReference type="AlphaFoldDB" id="A0A316A5E2"/>
<dbReference type="CDD" id="cd02028">
    <property type="entry name" value="UMPK_like"/>
    <property type="match status" value="1"/>
</dbReference>
<dbReference type="Gene3D" id="3.30.980.10">
    <property type="entry name" value="Threonyl-trna Synthetase, Chain A, domain 2"/>
    <property type="match status" value="1"/>
</dbReference>
<dbReference type="Pfam" id="PF00485">
    <property type="entry name" value="PRK"/>
    <property type="match status" value="1"/>
</dbReference>
<evidence type="ECO:0000313" key="3">
    <source>
        <dbReference type="Proteomes" id="UP000254051"/>
    </source>
</evidence>
<dbReference type="GO" id="GO:0016301">
    <property type="term" value="F:kinase activity"/>
    <property type="evidence" value="ECO:0007669"/>
    <property type="project" value="UniProtKB-KW"/>
</dbReference>
<proteinExistence type="predicted"/>
<name>A0A316A5E2_9FIRM</name>